<dbReference type="KEGG" id="rof:AAGW17_03320"/>
<dbReference type="RefSeq" id="WP_347938638.1">
    <property type="nucleotide sequence ID" value="NZ_CP157197.1"/>
</dbReference>
<protein>
    <submittedName>
        <fullName evidence="1">Uncharacterized protein</fullName>
    </submittedName>
</protein>
<dbReference type="AlphaFoldDB" id="A0AAU7BYG4"/>
<accession>A0AAU7BYG4</accession>
<proteinExistence type="predicted"/>
<gene>
    <name evidence="1" type="ORF">AAGW17_03320</name>
</gene>
<reference evidence="1" key="1">
    <citation type="submission" date="2024-05" db="EMBL/GenBank/DDBJ databases">
        <title>Characterization of a novel Rickettsia species. (Rickettsia oklahomia sp. nov.) from Amblyomma americanum ticks.</title>
        <authorList>
            <person name="Korla P.K."/>
            <person name="Karounos M."/>
            <person name="Wilson J.M."/>
            <person name="Little S.E."/>
            <person name="Qurollo B.A."/>
        </authorList>
    </citation>
    <scope>NUCLEOTIDE SEQUENCE</scope>
    <source>
        <strain evidence="1">Oklahoma-10</strain>
    </source>
</reference>
<name>A0AAU7BYG4_9RICK</name>
<evidence type="ECO:0000313" key="1">
    <source>
        <dbReference type="EMBL" id="XBG66008.1"/>
    </source>
</evidence>
<sequence>MIQGKRYKGYYIKITDLDSKLLMDYAMPADEGISLLNEAEIAFIDACL</sequence>
<dbReference type="EMBL" id="CP157197">
    <property type="protein sequence ID" value="XBG66008.1"/>
    <property type="molecule type" value="Genomic_DNA"/>
</dbReference>
<organism evidence="1">
    <name type="scientific">Rickettsia oklahomensis</name>
    <dbReference type="NCBI Taxonomy" id="3141789"/>
    <lineage>
        <taxon>Bacteria</taxon>
        <taxon>Pseudomonadati</taxon>
        <taxon>Pseudomonadota</taxon>
        <taxon>Alphaproteobacteria</taxon>
        <taxon>Rickettsiales</taxon>
        <taxon>Rickettsiaceae</taxon>
        <taxon>Rickettsieae</taxon>
        <taxon>Rickettsia</taxon>
        <taxon>belli group</taxon>
    </lineage>
</organism>